<feature type="coiled-coil region" evidence="5">
    <location>
        <begin position="284"/>
        <end position="311"/>
    </location>
</feature>
<dbReference type="PANTHER" id="PTHR35549:SF1">
    <property type="entry name" value="OS04G0584500 PROTEIN"/>
    <property type="match status" value="1"/>
</dbReference>
<accession>B9SQ57</accession>
<evidence type="ECO:0000313" key="9">
    <source>
        <dbReference type="Proteomes" id="UP000008311"/>
    </source>
</evidence>
<dbReference type="Proteomes" id="UP000008311">
    <property type="component" value="Unassembled WGS sequence"/>
</dbReference>
<evidence type="ECO:0000256" key="4">
    <source>
        <dbReference type="ARBA" id="ARBA00022679"/>
    </source>
</evidence>
<reference evidence="9" key="1">
    <citation type="journal article" date="2010" name="Nat. Biotechnol.">
        <title>Draft genome sequence of the oilseed species Ricinus communis.</title>
        <authorList>
            <person name="Chan A.P."/>
            <person name="Crabtree J."/>
            <person name="Zhao Q."/>
            <person name="Lorenzi H."/>
            <person name="Orvis J."/>
            <person name="Puiu D."/>
            <person name="Melake-Berhan A."/>
            <person name="Jones K.M."/>
            <person name="Redman J."/>
            <person name="Chen G."/>
            <person name="Cahoon E.B."/>
            <person name="Gedil M."/>
            <person name="Stanke M."/>
            <person name="Haas B.J."/>
            <person name="Wortman J.R."/>
            <person name="Fraser-Liggett C.M."/>
            <person name="Ravel J."/>
            <person name="Rabinowicz P.D."/>
        </authorList>
    </citation>
    <scope>NUCLEOTIDE SEQUENCE [LARGE SCALE GENOMIC DNA]</scope>
    <source>
        <strain evidence="9">cv. Hale</strain>
    </source>
</reference>
<keyword evidence="4" id="KW-0808">Transferase</keyword>
<dbReference type="UniPathway" id="UPA00143"/>
<dbReference type="InterPro" id="IPR016024">
    <property type="entry name" value="ARM-type_fold"/>
</dbReference>
<dbReference type="Pfam" id="PF23628">
    <property type="entry name" value="ARM_LIN_C"/>
    <property type="match status" value="2"/>
</dbReference>
<evidence type="ECO:0000259" key="7">
    <source>
        <dbReference type="PROSITE" id="PS51698"/>
    </source>
</evidence>
<dbReference type="InterPro" id="IPR003613">
    <property type="entry name" value="Ubox_domain"/>
</dbReference>
<evidence type="ECO:0000256" key="2">
    <source>
        <dbReference type="ARBA" id="ARBA00004906"/>
    </source>
</evidence>
<dbReference type="Gene3D" id="1.25.10.10">
    <property type="entry name" value="Leucine-rich Repeat Variant"/>
    <property type="match status" value="1"/>
</dbReference>
<comment type="catalytic activity">
    <reaction evidence="1">
        <text>S-ubiquitinyl-[E2 ubiquitin-conjugating enzyme]-L-cysteine + [acceptor protein]-L-lysine = [E2 ubiquitin-conjugating enzyme]-L-cysteine + N(6)-ubiquitinyl-[acceptor protein]-L-lysine.</text>
        <dbReference type="EC" id="2.3.2.27"/>
    </reaction>
</comment>
<dbReference type="eggNOG" id="ENOG502SH7M">
    <property type="taxonomic scope" value="Eukaryota"/>
</dbReference>
<dbReference type="SUPFAM" id="SSF48371">
    <property type="entry name" value="ARM repeat"/>
    <property type="match status" value="1"/>
</dbReference>
<dbReference type="SMART" id="SM00504">
    <property type="entry name" value="Ubox"/>
    <property type="match status" value="1"/>
</dbReference>
<dbReference type="Gene3D" id="3.30.40.10">
    <property type="entry name" value="Zinc/RING finger domain, C3HC4 (zinc finger)"/>
    <property type="match status" value="1"/>
</dbReference>
<keyword evidence="5" id="KW-0175">Coiled coil</keyword>
<protein>
    <recommendedName>
        <fullName evidence="3">RING-type E3 ubiquitin transferase</fullName>
        <ecNumber evidence="3">2.3.2.27</ecNumber>
    </recommendedName>
</protein>
<proteinExistence type="predicted"/>
<evidence type="ECO:0000313" key="8">
    <source>
        <dbReference type="EMBL" id="EEF34256.1"/>
    </source>
</evidence>
<name>B9SQ57_RICCO</name>
<evidence type="ECO:0000256" key="1">
    <source>
        <dbReference type="ARBA" id="ARBA00000900"/>
    </source>
</evidence>
<evidence type="ECO:0000256" key="5">
    <source>
        <dbReference type="SAM" id="Coils"/>
    </source>
</evidence>
<sequence length="1050" mass="118103">MASSSLEELLAEEGFRGRRSGMALRASFRADAVIKSLYPSRDKPKSDSPLGRRMKTERTRFDISRYISRGESPRRDITSSRRPRDNLASREKIDGRSKIDSAERLGRRDSNDVQNDKTHNSGEIEGSEITEVGAEGHEGVKDIYSVKAYNSERIEKSSQGNEESHRYLSRRGNNVIVDERHSRNSSKSLLKYTAFEDSSINPSYDSSVRSSKIVKRVKDDERTRCETASQAVSDIALDKVAVKAMVSILNGYIKRFLRDEEFRTTLRHNCFSSLMFNGEGDSIKSKVITNLEQAIETVEKATEEAASTKDLKRAALQLSVITSLNSNDLEDGHTSGIPNFRLSACAHLYRSVIYKLQKKDRASSKYLLQVFCDSPFSARTILLPELWDFLFFPHLSHMKEWYNQEADSLLNTPSKIKKLELLDKVYNETLDSGTYQFAVYYKDWLTEGVEAPSLPTLHIPKMSVQEVEQLNPKDHSSGLSRPSDPFSPQPMVSKKLYEAVFSHSSRPVSYEAEDGEADNLDNVATISDGSAYEVKQTIMDSPEIVKYLDQDTENGSFKDAQDNTCLYHNGLTSEKEEWKLPKMSPPPESDCNYEIRSSNRQEERAGDDAMLNAFSHTKANESILMSLAKSVIELQQTDDSGVIYSKQTNVVTSCEELDGTYQYFDDGSFLASVPQDFICPLSGQIFENPVTLETGQTFEQQAIREWIRFGELEEKIRVAALLSCCIEADASCRNHIIKRIDKWGLLELLHSKQPKSRRNAVLLLTELLCLSRSVIFFLVIMAGLAFKLFTWKNIPTLDNFWSLALSEVKGKEKPNEELMNAMHILLMYLQNSPPEQRPWVAVEHHKFSIYREEAVDAIVMALESSLTDEKVCEKTCRALLALGGRFSASGKSLTESWVLKQAGFNKIYELNSHEEDSLCDDSFSLEGEEETTNEWLRNLSASLLGNGKKSFLEAISKCLASGNLNLIEACLATIAWLSSALSALSDAEFHLSAFSALISGLKESLENGEQIELKVLASMSLINFSKIPECRVLLMTIAEEIAVPLRALLK</sequence>
<dbReference type="EC" id="2.3.2.27" evidence="3"/>
<dbReference type="GO" id="GO:0061630">
    <property type="term" value="F:ubiquitin protein ligase activity"/>
    <property type="evidence" value="ECO:0007669"/>
    <property type="project" value="UniProtKB-EC"/>
</dbReference>
<dbReference type="STRING" id="3988.B9SQ57"/>
<evidence type="ECO:0000256" key="6">
    <source>
        <dbReference type="SAM" id="MobiDB-lite"/>
    </source>
</evidence>
<dbReference type="GO" id="GO:0016567">
    <property type="term" value="P:protein ubiquitination"/>
    <property type="evidence" value="ECO:0007669"/>
    <property type="project" value="UniProtKB-UniPathway"/>
</dbReference>
<dbReference type="PANTHER" id="PTHR35549">
    <property type="entry name" value="OS04G0584500 PROTEIN"/>
    <property type="match status" value="1"/>
</dbReference>
<dbReference type="AlphaFoldDB" id="B9SQ57"/>
<dbReference type="InterPro" id="IPR056512">
    <property type="entry name" value="LIN_N"/>
</dbReference>
<evidence type="ECO:0000256" key="3">
    <source>
        <dbReference type="ARBA" id="ARBA00012483"/>
    </source>
</evidence>
<feature type="compositionally biased region" description="Basic and acidic residues" evidence="6">
    <location>
        <begin position="71"/>
        <end position="122"/>
    </location>
</feature>
<feature type="domain" description="U-box" evidence="7">
    <location>
        <begin position="672"/>
        <end position="708"/>
    </location>
</feature>
<dbReference type="InterPro" id="IPR013083">
    <property type="entry name" value="Znf_RING/FYVE/PHD"/>
</dbReference>
<feature type="region of interest" description="Disordered" evidence="6">
    <location>
        <begin position="35"/>
        <end position="136"/>
    </location>
</feature>
<dbReference type="PROSITE" id="PS51698">
    <property type="entry name" value="U_BOX"/>
    <property type="match status" value="1"/>
</dbReference>
<keyword evidence="9" id="KW-1185">Reference proteome</keyword>
<dbReference type="InterPro" id="IPR055566">
    <property type="entry name" value="ARM_LIN"/>
</dbReference>
<dbReference type="EMBL" id="EQ974077">
    <property type="protein sequence ID" value="EEF34256.1"/>
    <property type="molecule type" value="Genomic_DNA"/>
</dbReference>
<dbReference type="SUPFAM" id="SSF57850">
    <property type="entry name" value="RING/U-box"/>
    <property type="match status" value="1"/>
</dbReference>
<dbReference type="InParanoid" id="B9SQ57"/>
<dbReference type="Pfam" id="PF23568">
    <property type="entry name" value="ARM_LIN"/>
    <property type="match status" value="1"/>
</dbReference>
<feature type="compositionally biased region" description="Basic and acidic residues" evidence="6">
    <location>
        <begin position="54"/>
        <end position="63"/>
    </location>
</feature>
<dbReference type="InterPro" id="IPR011989">
    <property type="entry name" value="ARM-like"/>
</dbReference>
<comment type="pathway">
    <text evidence="2">Protein modification; protein ubiquitination.</text>
</comment>
<organism evidence="8 9">
    <name type="scientific">Ricinus communis</name>
    <name type="common">Castor bean</name>
    <dbReference type="NCBI Taxonomy" id="3988"/>
    <lineage>
        <taxon>Eukaryota</taxon>
        <taxon>Viridiplantae</taxon>
        <taxon>Streptophyta</taxon>
        <taxon>Embryophyta</taxon>
        <taxon>Tracheophyta</taxon>
        <taxon>Spermatophyta</taxon>
        <taxon>Magnoliopsida</taxon>
        <taxon>eudicotyledons</taxon>
        <taxon>Gunneridae</taxon>
        <taxon>Pentapetalae</taxon>
        <taxon>rosids</taxon>
        <taxon>fabids</taxon>
        <taxon>Malpighiales</taxon>
        <taxon>Euphorbiaceae</taxon>
        <taxon>Acalyphoideae</taxon>
        <taxon>Acalypheae</taxon>
        <taxon>Ricinus</taxon>
    </lineage>
</organism>
<gene>
    <name evidence="8" type="ORF">RCOM_0146510</name>
</gene>